<dbReference type="NCBIfam" id="TIGR00392">
    <property type="entry name" value="ileS"/>
    <property type="match status" value="1"/>
</dbReference>
<keyword evidence="8 12" id="KW-0030">Aminoacyl-tRNA synthetase</keyword>
<dbReference type="SUPFAM" id="SSF47323">
    <property type="entry name" value="Anticodon-binding domain of a subclass of class I aminoacyl-tRNA synthetases"/>
    <property type="match status" value="1"/>
</dbReference>
<comment type="catalytic activity">
    <reaction evidence="10">
        <text>tRNA(Ile) + L-isoleucine + ATP = L-isoleucyl-tRNA(Ile) + AMP + diphosphate</text>
        <dbReference type="Rhea" id="RHEA:11060"/>
        <dbReference type="Rhea" id="RHEA-COMP:9666"/>
        <dbReference type="Rhea" id="RHEA-COMP:9695"/>
        <dbReference type="ChEBI" id="CHEBI:30616"/>
        <dbReference type="ChEBI" id="CHEBI:33019"/>
        <dbReference type="ChEBI" id="CHEBI:58045"/>
        <dbReference type="ChEBI" id="CHEBI:78442"/>
        <dbReference type="ChEBI" id="CHEBI:78528"/>
        <dbReference type="ChEBI" id="CHEBI:456215"/>
        <dbReference type="EC" id="6.1.1.5"/>
    </reaction>
</comment>
<dbReference type="Gene3D" id="1.10.10.830">
    <property type="entry name" value="Ile-tRNA synthetase CP2 domain-like"/>
    <property type="match status" value="1"/>
</dbReference>
<evidence type="ECO:0000256" key="1">
    <source>
        <dbReference type="ARBA" id="ARBA00004173"/>
    </source>
</evidence>
<protein>
    <recommendedName>
        <fullName evidence="11">Isoleucine--tRNA ligase, mitochondrial</fullName>
        <ecNumber evidence="3">6.1.1.5</ecNumber>
    </recommendedName>
    <alternativeName>
        <fullName evidence="9">Isoleucyl-tRNA synthetase</fullName>
    </alternativeName>
</protein>
<organism evidence="16 17">
    <name type="scientific">Ascobolus immersus RN42</name>
    <dbReference type="NCBI Taxonomy" id="1160509"/>
    <lineage>
        <taxon>Eukaryota</taxon>
        <taxon>Fungi</taxon>
        <taxon>Dikarya</taxon>
        <taxon>Ascomycota</taxon>
        <taxon>Pezizomycotina</taxon>
        <taxon>Pezizomycetes</taxon>
        <taxon>Pezizales</taxon>
        <taxon>Ascobolaceae</taxon>
        <taxon>Ascobolus</taxon>
    </lineage>
</organism>
<dbReference type="InterPro" id="IPR002300">
    <property type="entry name" value="aa-tRNA-synth_Ia"/>
</dbReference>
<dbReference type="GO" id="GO:0005739">
    <property type="term" value="C:mitochondrion"/>
    <property type="evidence" value="ECO:0007669"/>
    <property type="project" value="UniProtKB-SubCell"/>
</dbReference>
<dbReference type="InterPro" id="IPR001412">
    <property type="entry name" value="aa-tRNA-synth_I_CS"/>
</dbReference>
<dbReference type="SUPFAM" id="SSF52374">
    <property type="entry name" value="Nucleotidylyl transferase"/>
    <property type="match status" value="1"/>
</dbReference>
<evidence type="ECO:0000256" key="5">
    <source>
        <dbReference type="ARBA" id="ARBA00022741"/>
    </source>
</evidence>
<keyword evidence="17" id="KW-1185">Reference proteome</keyword>
<dbReference type="STRING" id="1160509.A0A3N4IFF9"/>
<sequence length="1074" mass="121333">MKRFFSSAAIRPATARTSWKDTIVLPQSSFPLRRNADPEKTKKLLDRCTTQLYEWQDKNLPKENTFVLHDGPPYANGSLHLGHAVNKILKDIILRTHIQRGRRVNYIPGWDCHGLPIELKALEKYQAAQKDVGDGSSTAVARAAEKGSKMDPQEVRALARELADTTVVSQMEAFKAWGIIGDWKARYRTMDKEYEMRQLEVFAKMLEKGLIYRSFKPVYWSPSSGTALAEAELEYNEKHSSKAAFVKFKVTELTSKLAEIPGIDPENLHAVIWTTTPWTIPANKAIAVHPELRYVVLESQQHGQLLVAEKLAESLRNALGEEDLKGLNGFEFPERKEEPEYPEEEVDEQFASSVEPKSFGLKGKYLEGAKYKHFLHDDAPLCPIILAGYVTADSGTGMVHNAPGHGMDDYLTCKKYGIEPFSPVDDSGRFTSEALPSNPELLAGKEVLFGGTKAVLELMKEKGNLIAVDKYVHKYPYDWRTKMPIIVRATAQWFANAAGLKEPALKAIEDVAFIPTSGGKRLAAFVDGRTEWCISRQRAWGVPIPAMYDAETGEALLTPESVRHIVSVFENHEQGSDIWWDKSIPEEVFVRKEDQDEGKKWTRGKRETMDVWFDSGTSWATLRERLGLPKDYNKPVADLYLEGSDQHRGWFQSSLLTSVATTSTEVAPFKQVLTHGFVLDSKGKKMSKSLGNIIDPQDIVTGKFPAQKKKKWKKQTSPVEQANPIEDPFAKDKPAPVEEGPGPDALRLWVASTDYTKDVIVGEKVLSEGLEAFRKFRTTSRYLLGNLENWDGVEIPYEQLGSVEKYALFQARLLIQAVSYHAQNYQFNKMVAAVSNYTNATLSAFYFDVVKDRIYASLPGSFEIRSIQTVMYHILRCYMAATYPVIPLLVEEVFDSLPKLVKEKLAPTAQSAGELQLPDLNALEEWNDIELAQRFRFIRDIGTCIRVTLESARRDGHITVNLEAQVLVKAPADVIALLEKEKEWLAAVWLVADVQLTTDMNAKLEKHEQSDWELEHNHIFSSEMEEWKKEGRVRVVVGRARKEKCPRCWTYTAEKSETLCGRCREVVGKMGIEV</sequence>
<reference evidence="16 17" key="1">
    <citation type="journal article" date="2018" name="Nat. Ecol. Evol.">
        <title>Pezizomycetes genomes reveal the molecular basis of ectomycorrhizal truffle lifestyle.</title>
        <authorList>
            <person name="Murat C."/>
            <person name="Payen T."/>
            <person name="Noel B."/>
            <person name="Kuo A."/>
            <person name="Morin E."/>
            <person name="Chen J."/>
            <person name="Kohler A."/>
            <person name="Krizsan K."/>
            <person name="Balestrini R."/>
            <person name="Da Silva C."/>
            <person name="Montanini B."/>
            <person name="Hainaut M."/>
            <person name="Levati E."/>
            <person name="Barry K.W."/>
            <person name="Belfiori B."/>
            <person name="Cichocki N."/>
            <person name="Clum A."/>
            <person name="Dockter R.B."/>
            <person name="Fauchery L."/>
            <person name="Guy J."/>
            <person name="Iotti M."/>
            <person name="Le Tacon F."/>
            <person name="Lindquist E.A."/>
            <person name="Lipzen A."/>
            <person name="Malagnac F."/>
            <person name="Mello A."/>
            <person name="Molinier V."/>
            <person name="Miyauchi S."/>
            <person name="Poulain J."/>
            <person name="Riccioni C."/>
            <person name="Rubini A."/>
            <person name="Sitrit Y."/>
            <person name="Splivallo R."/>
            <person name="Traeger S."/>
            <person name="Wang M."/>
            <person name="Zifcakova L."/>
            <person name="Wipf D."/>
            <person name="Zambonelli A."/>
            <person name="Paolocci F."/>
            <person name="Nowrousian M."/>
            <person name="Ottonello S."/>
            <person name="Baldrian P."/>
            <person name="Spatafora J.W."/>
            <person name="Henrissat B."/>
            <person name="Nagy L.G."/>
            <person name="Aury J.M."/>
            <person name="Wincker P."/>
            <person name="Grigoriev I.V."/>
            <person name="Bonfante P."/>
            <person name="Martin F.M."/>
        </authorList>
    </citation>
    <scope>NUCLEOTIDE SEQUENCE [LARGE SCALE GENOMIC DNA]</scope>
    <source>
        <strain evidence="16 17">RN42</strain>
    </source>
</reference>
<keyword evidence="7 12" id="KW-0648">Protein biosynthesis</keyword>
<dbReference type="GO" id="GO:0005524">
    <property type="term" value="F:ATP binding"/>
    <property type="evidence" value="ECO:0007669"/>
    <property type="project" value="UniProtKB-KW"/>
</dbReference>
<gene>
    <name evidence="16" type="ORF">BJ508DRAFT_413387</name>
</gene>
<evidence type="ECO:0000256" key="12">
    <source>
        <dbReference type="RuleBase" id="RU363035"/>
    </source>
</evidence>
<feature type="region of interest" description="Disordered" evidence="13">
    <location>
        <begin position="706"/>
        <end position="737"/>
    </location>
</feature>
<dbReference type="GO" id="GO:0004822">
    <property type="term" value="F:isoleucine-tRNA ligase activity"/>
    <property type="evidence" value="ECO:0007669"/>
    <property type="project" value="UniProtKB-EC"/>
</dbReference>
<dbReference type="GO" id="GO:0006428">
    <property type="term" value="P:isoleucyl-tRNA aminoacylation"/>
    <property type="evidence" value="ECO:0007669"/>
    <property type="project" value="InterPro"/>
</dbReference>
<accession>A0A3N4IFF9</accession>
<dbReference type="InterPro" id="IPR013155">
    <property type="entry name" value="M/V/L/I-tRNA-synth_anticd-bd"/>
</dbReference>
<name>A0A3N4IFF9_ASCIM</name>
<dbReference type="CDD" id="cd07960">
    <property type="entry name" value="Anticodon_Ia_Ile_BEm"/>
    <property type="match status" value="1"/>
</dbReference>
<dbReference type="GO" id="GO:0000049">
    <property type="term" value="F:tRNA binding"/>
    <property type="evidence" value="ECO:0007669"/>
    <property type="project" value="InterPro"/>
</dbReference>
<dbReference type="PANTHER" id="PTHR42765">
    <property type="entry name" value="SOLEUCYL-TRNA SYNTHETASE"/>
    <property type="match status" value="1"/>
</dbReference>
<dbReference type="PRINTS" id="PR00984">
    <property type="entry name" value="TRNASYNTHILE"/>
</dbReference>
<evidence type="ECO:0000256" key="8">
    <source>
        <dbReference type="ARBA" id="ARBA00023146"/>
    </source>
</evidence>
<dbReference type="Gene3D" id="3.90.740.10">
    <property type="entry name" value="Valyl/Leucyl/Isoleucyl-tRNA synthetase, editing domain"/>
    <property type="match status" value="1"/>
</dbReference>
<dbReference type="PROSITE" id="PS00178">
    <property type="entry name" value="AA_TRNA_LIGASE_I"/>
    <property type="match status" value="1"/>
</dbReference>
<evidence type="ECO:0000256" key="11">
    <source>
        <dbReference type="ARBA" id="ARBA00068280"/>
    </source>
</evidence>
<feature type="domain" description="Methionyl/Valyl/Leucyl/Isoleucyl-tRNA synthetase anticodon-binding" evidence="15">
    <location>
        <begin position="805"/>
        <end position="966"/>
    </location>
</feature>
<dbReference type="EC" id="6.1.1.5" evidence="3"/>
<evidence type="ECO:0000313" key="17">
    <source>
        <dbReference type="Proteomes" id="UP000275078"/>
    </source>
</evidence>
<evidence type="ECO:0000256" key="3">
    <source>
        <dbReference type="ARBA" id="ARBA00013165"/>
    </source>
</evidence>
<feature type="domain" description="Aminoacyl-tRNA synthetase class Ia" evidence="14">
    <location>
        <begin position="51"/>
        <end position="759"/>
    </location>
</feature>
<dbReference type="InterPro" id="IPR050081">
    <property type="entry name" value="Ile-tRNA_ligase"/>
</dbReference>
<dbReference type="OrthoDB" id="10264412at2759"/>
<comment type="similarity">
    <text evidence="2 12">Belongs to the class-I aminoacyl-tRNA synthetase family.</text>
</comment>
<dbReference type="Pfam" id="PF08264">
    <property type="entry name" value="Anticodon_1"/>
    <property type="match status" value="1"/>
</dbReference>
<evidence type="ECO:0000256" key="10">
    <source>
        <dbReference type="ARBA" id="ARBA00048359"/>
    </source>
</evidence>
<dbReference type="Gene3D" id="3.40.50.620">
    <property type="entry name" value="HUPs"/>
    <property type="match status" value="2"/>
</dbReference>
<evidence type="ECO:0000259" key="14">
    <source>
        <dbReference type="Pfam" id="PF00133"/>
    </source>
</evidence>
<dbReference type="Gene3D" id="1.10.730.20">
    <property type="match status" value="1"/>
</dbReference>
<comment type="subcellular location">
    <subcellularLocation>
        <location evidence="1">Mitochondrion</location>
    </subcellularLocation>
</comment>
<evidence type="ECO:0000256" key="13">
    <source>
        <dbReference type="SAM" id="MobiDB-lite"/>
    </source>
</evidence>
<evidence type="ECO:0000259" key="15">
    <source>
        <dbReference type="Pfam" id="PF08264"/>
    </source>
</evidence>
<dbReference type="SUPFAM" id="SSF50677">
    <property type="entry name" value="ValRS/IleRS/LeuRS editing domain"/>
    <property type="match status" value="1"/>
</dbReference>
<evidence type="ECO:0000256" key="9">
    <source>
        <dbReference type="ARBA" id="ARBA00032665"/>
    </source>
</evidence>
<dbReference type="AlphaFoldDB" id="A0A3N4IFF9"/>
<dbReference type="GO" id="GO:0032543">
    <property type="term" value="P:mitochondrial translation"/>
    <property type="evidence" value="ECO:0007669"/>
    <property type="project" value="TreeGrafter"/>
</dbReference>
<evidence type="ECO:0000256" key="2">
    <source>
        <dbReference type="ARBA" id="ARBA00005594"/>
    </source>
</evidence>
<keyword evidence="6 12" id="KW-0067">ATP-binding</keyword>
<dbReference type="InterPro" id="IPR009080">
    <property type="entry name" value="tRNAsynth_Ia_anticodon-bd"/>
</dbReference>
<dbReference type="InterPro" id="IPR002301">
    <property type="entry name" value="Ile-tRNA-ligase"/>
</dbReference>
<dbReference type="InterPro" id="IPR009008">
    <property type="entry name" value="Val/Leu/Ile-tRNA-synth_edit"/>
</dbReference>
<dbReference type="GO" id="GO:0002161">
    <property type="term" value="F:aminoacyl-tRNA deacylase activity"/>
    <property type="evidence" value="ECO:0007669"/>
    <property type="project" value="InterPro"/>
</dbReference>
<dbReference type="Proteomes" id="UP000275078">
    <property type="component" value="Unassembled WGS sequence"/>
</dbReference>
<dbReference type="InterPro" id="IPR033708">
    <property type="entry name" value="Anticodon_Ile_BEm"/>
</dbReference>
<dbReference type="InterPro" id="IPR023585">
    <property type="entry name" value="Ile-tRNA-ligase_type1"/>
</dbReference>
<dbReference type="PANTHER" id="PTHR42765:SF1">
    <property type="entry name" value="ISOLEUCINE--TRNA LIGASE, MITOCHONDRIAL"/>
    <property type="match status" value="1"/>
</dbReference>
<proteinExistence type="inferred from homology"/>
<dbReference type="FunFam" id="3.40.50.620:FF:000111">
    <property type="entry name" value="Mitochondrial isoleucyl-tRNA synthetase"/>
    <property type="match status" value="1"/>
</dbReference>
<dbReference type="InterPro" id="IPR014729">
    <property type="entry name" value="Rossmann-like_a/b/a_fold"/>
</dbReference>
<keyword evidence="4 12" id="KW-0436">Ligase</keyword>
<evidence type="ECO:0000256" key="7">
    <source>
        <dbReference type="ARBA" id="ARBA00022917"/>
    </source>
</evidence>
<keyword evidence="5 12" id="KW-0547">Nucleotide-binding</keyword>
<evidence type="ECO:0000256" key="4">
    <source>
        <dbReference type="ARBA" id="ARBA00022598"/>
    </source>
</evidence>
<dbReference type="EMBL" id="ML119664">
    <property type="protein sequence ID" value="RPA83418.1"/>
    <property type="molecule type" value="Genomic_DNA"/>
</dbReference>
<evidence type="ECO:0000313" key="16">
    <source>
        <dbReference type="EMBL" id="RPA83418.1"/>
    </source>
</evidence>
<dbReference type="HAMAP" id="MF_02002">
    <property type="entry name" value="Ile_tRNA_synth_type1"/>
    <property type="match status" value="1"/>
</dbReference>
<evidence type="ECO:0000256" key="6">
    <source>
        <dbReference type="ARBA" id="ARBA00022840"/>
    </source>
</evidence>
<dbReference type="Pfam" id="PF00133">
    <property type="entry name" value="tRNA-synt_1"/>
    <property type="match status" value="1"/>
</dbReference>